<accession>A0A1G7B3H7</accession>
<proteinExistence type="predicted"/>
<dbReference type="OrthoDB" id="5243804at2"/>
<dbReference type="EMBL" id="FMZX01000023">
    <property type="protein sequence ID" value="SDE21659.1"/>
    <property type="molecule type" value="Genomic_DNA"/>
</dbReference>
<dbReference type="STRING" id="938405.SAMN02927895_01193"/>
<dbReference type="Gene3D" id="1.10.3730.20">
    <property type="match status" value="1"/>
</dbReference>
<keyword evidence="1" id="KW-0812">Transmembrane</keyword>
<dbReference type="PANTHER" id="PTHR22911:SF137">
    <property type="entry name" value="SOLUTE CARRIER FAMILY 35 MEMBER G2-RELATED"/>
    <property type="match status" value="1"/>
</dbReference>
<name>A0A1G7B3H7_9PROT</name>
<feature type="transmembrane region" description="Helical" evidence="1">
    <location>
        <begin position="41"/>
        <end position="59"/>
    </location>
</feature>
<keyword evidence="1" id="KW-0472">Membrane</keyword>
<dbReference type="Proteomes" id="UP000198925">
    <property type="component" value="Unassembled WGS sequence"/>
</dbReference>
<feature type="transmembrane region" description="Helical" evidence="1">
    <location>
        <begin position="157"/>
        <end position="180"/>
    </location>
</feature>
<feature type="domain" description="EamA" evidence="2">
    <location>
        <begin position="162"/>
        <end position="301"/>
    </location>
</feature>
<evidence type="ECO:0000259" key="2">
    <source>
        <dbReference type="Pfam" id="PF00892"/>
    </source>
</evidence>
<evidence type="ECO:0000313" key="4">
    <source>
        <dbReference type="Proteomes" id="UP000198925"/>
    </source>
</evidence>
<evidence type="ECO:0000313" key="3">
    <source>
        <dbReference type="EMBL" id="SDE21659.1"/>
    </source>
</evidence>
<reference evidence="3 4" key="1">
    <citation type="submission" date="2016-10" db="EMBL/GenBank/DDBJ databases">
        <authorList>
            <person name="de Groot N.N."/>
        </authorList>
    </citation>
    <scope>NUCLEOTIDE SEQUENCE [LARGE SCALE GENOMIC DNA]</scope>
    <source>
        <strain evidence="3 4">CPCC 100156</strain>
    </source>
</reference>
<feature type="transmembrane region" description="Helical" evidence="1">
    <location>
        <begin position="285"/>
        <end position="303"/>
    </location>
</feature>
<dbReference type="PANTHER" id="PTHR22911">
    <property type="entry name" value="ACYL-MALONYL CONDENSING ENZYME-RELATED"/>
    <property type="match status" value="1"/>
</dbReference>
<protein>
    <submittedName>
        <fullName evidence="3">Uncharacterized membrane protein</fullName>
    </submittedName>
</protein>
<dbReference type="InterPro" id="IPR000620">
    <property type="entry name" value="EamA_dom"/>
</dbReference>
<organism evidence="3 4">
    <name type="scientific">Belnapia rosea</name>
    <dbReference type="NCBI Taxonomy" id="938405"/>
    <lineage>
        <taxon>Bacteria</taxon>
        <taxon>Pseudomonadati</taxon>
        <taxon>Pseudomonadota</taxon>
        <taxon>Alphaproteobacteria</taxon>
        <taxon>Acetobacterales</taxon>
        <taxon>Roseomonadaceae</taxon>
        <taxon>Belnapia</taxon>
    </lineage>
</organism>
<dbReference type="Pfam" id="PF00892">
    <property type="entry name" value="EamA"/>
    <property type="match status" value="2"/>
</dbReference>
<dbReference type="RefSeq" id="WP_090561340.1">
    <property type="nucleotide sequence ID" value="NZ_FMXZ01000002.1"/>
</dbReference>
<dbReference type="SUPFAM" id="SSF103481">
    <property type="entry name" value="Multidrug resistance efflux transporter EmrE"/>
    <property type="match status" value="2"/>
</dbReference>
<feature type="transmembrane region" description="Helical" evidence="1">
    <location>
        <begin position="192"/>
        <end position="216"/>
    </location>
</feature>
<dbReference type="InterPro" id="IPR037185">
    <property type="entry name" value="EmrE-like"/>
</dbReference>
<feature type="domain" description="EamA" evidence="2">
    <location>
        <begin position="11"/>
        <end position="143"/>
    </location>
</feature>
<feature type="transmembrane region" description="Helical" evidence="1">
    <location>
        <begin position="126"/>
        <end position="145"/>
    </location>
</feature>
<keyword evidence="1" id="KW-1133">Transmembrane helix</keyword>
<sequence length="304" mass="31953">MILSPLWLPVTLAAALFQTWRTAMQQRLRGQLSVNAAAVVRYLYGVPVGALLLALYLLLFGGSLPAPNLQFLLLCAAGGLGQILGTNLLIMAFGYRGFAVGTAYAKTEAVQGAILALVLLGERISAIAWCGIAIGVCGVLWLSLAGRAASWRELARATVQPAAVCGLASGFFFALTSVLIKAANLSLPGEDPVLRALATLVMANILQTIMQGGWLLAREPAQARAVFATWRTSAQVGALSACGSACWFTAFALAPVALVRAVGQVEILLTLLFSRFYLREQPSRTEVLGALTVVLGVVLVLAGQ</sequence>
<dbReference type="GO" id="GO:0016020">
    <property type="term" value="C:membrane"/>
    <property type="evidence" value="ECO:0007669"/>
    <property type="project" value="InterPro"/>
</dbReference>
<dbReference type="AlphaFoldDB" id="A0A1G7B3H7"/>
<keyword evidence="4" id="KW-1185">Reference proteome</keyword>
<evidence type="ECO:0000256" key="1">
    <source>
        <dbReference type="SAM" id="Phobius"/>
    </source>
</evidence>
<feature type="transmembrane region" description="Helical" evidence="1">
    <location>
        <begin position="71"/>
        <end position="95"/>
    </location>
</feature>
<gene>
    <name evidence="3" type="ORF">SAMN04487779_10233</name>
</gene>
<feature type="transmembrane region" description="Helical" evidence="1">
    <location>
        <begin position="236"/>
        <end position="255"/>
    </location>
</feature>